<feature type="signal peptide" evidence="2">
    <location>
        <begin position="1"/>
        <end position="28"/>
    </location>
</feature>
<dbReference type="OrthoDB" id="3438781at2759"/>
<evidence type="ECO:0000256" key="2">
    <source>
        <dbReference type="SAM" id="SignalP"/>
    </source>
</evidence>
<proteinExistence type="predicted"/>
<dbReference type="RefSeq" id="XP_016226330.1">
    <property type="nucleotide sequence ID" value="XM_016366812.1"/>
</dbReference>
<dbReference type="HOGENOM" id="CLU_071858_0_0_1"/>
<feature type="compositionally biased region" description="Polar residues" evidence="1">
    <location>
        <begin position="204"/>
        <end position="234"/>
    </location>
</feature>
<keyword evidence="4" id="KW-1185">Reference proteome</keyword>
<dbReference type="VEuPathDB" id="FungiDB:PV10_02488"/>
<evidence type="ECO:0008006" key="5">
    <source>
        <dbReference type="Google" id="ProtNLM"/>
    </source>
</evidence>
<evidence type="ECO:0000313" key="3">
    <source>
        <dbReference type="EMBL" id="KIV94756.1"/>
    </source>
</evidence>
<reference evidence="3 4" key="1">
    <citation type="submission" date="2015-01" db="EMBL/GenBank/DDBJ databases">
        <title>The Genome Sequence of Exophiala mesophila CBS40295.</title>
        <authorList>
            <consortium name="The Broad Institute Genomics Platform"/>
            <person name="Cuomo C."/>
            <person name="de Hoog S."/>
            <person name="Gorbushina A."/>
            <person name="Stielow B."/>
            <person name="Teixiera M."/>
            <person name="Abouelleil A."/>
            <person name="Chapman S.B."/>
            <person name="Priest M."/>
            <person name="Young S.K."/>
            <person name="Wortman J."/>
            <person name="Nusbaum C."/>
            <person name="Birren B."/>
        </authorList>
    </citation>
    <scope>NUCLEOTIDE SEQUENCE [LARGE SCALE GENOMIC DNA]</scope>
    <source>
        <strain evidence="3 4">CBS 40295</strain>
    </source>
</reference>
<keyword evidence="2" id="KW-0732">Signal</keyword>
<gene>
    <name evidence="3" type="ORF">PV10_02488</name>
</gene>
<organism evidence="3 4">
    <name type="scientific">Exophiala mesophila</name>
    <name type="common">Black yeast-like fungus</name>
    <dbReference type="NCBI Taxonomy" id="212818"/>
    <lineage>
        <taxon>Eukaryota</taxon>
        <taxon>Fungi</taxon>
        <taxon>Dikarya</taxon>
        <taxon>Ascomycota</taxon>
        <taxon>Pezizomycotina</taxon>
        <taxon>Eurotiomycetes</taxon>
        <taxon>Chaetothyriomycetidae</taxon>
        <taxon>Chaetothyriales</taxon>
        <taxon>Herpotrichiellaceae</taxon>
        <taxon>Exophiala</taxon>
    </lineage>
</organism>
<evidence type="ECO:0000313" key="4">
    <source>
        <dbReference type="Proteomes" id="UP000054302"/>
    </source>
</evidence>
<dbReference type="GeneID" id="27320333"/>
<protein>
    <recommendedName>
        <fullName evidence="5">LysM domain-containing protein</fullName>
    </recommendedName>
</protein>
<dbReference type="AlphaFoldDB" id="A0A0D1Y2E4"/>
<name>A0A0D1Y2E4_EXOME</name>
<sequence length="272" mass="28773">MLSVLLLTSNILPLLLLKILLNAHLGIAEVTSRQSCSHGYGLCMPPGALGQELPGFKAHLTDLYLSLLETVNPQQVPTGPPKTNYTQGDHVTLPVRDLAEAICCAETTECMLLKNYNVPFCWDRFTTNYFLPDDSYGSITSGIYNYSSGGYVNLITGAYEMVDGSQGNIYAGTNVNPPNTSTLQLPVPFTSSGIGSAIPATEVGSSASYPSTTSTISESVTNTQTTEKTSQGPTGTEIAAPSNTWIMGNLAGGGARIRHLHILLAIVGALNV</sequence>
<dbReference type="EMBL" id="KN847521">
    <property type="protein sequence ID" value="KIV94756.1"/>
    <property type="molecule type" value="Genomic_DNA"/>
</dbReference>
<evidence type="ECO:0000256" key="1">
    <source>
        <dbReference type="SAM" id="MobiDB-lite"/>
    </source>
</evidence>
<dbReference type="Proteomes" id="UP000054302">
    <property type="component" value="Unassembled WGS sequence"/>
</dbReference>
<accession>A0A0D1Y2E4</accession>
<feature type="region of interest" description="Disordered" evidence="1">
    <location>
        <begin position="204"/>
        <end position="239"/>
    </location>
</feature>
<feature type="chain" id="PRO_5002236690" description="LysM domain-containing protein" evidence="2">
    <location>
        <begin position="29"/>
        <end position="272"/>
    </location>
</feature>